<dbReference type="InterPro" id="IPR036779">
    <property type="entry name" value="LysM_dom_sf"/>
</dbReference>
<feature type="domain" description="LysM" evidence="2">
    <location>
        <begin position="216"/>
        <end position="260"/>
    </location>
</feature>
<feature type="compositionally biased region" description="Low complexity" evidence="1">
    <location>
        <begin position="7"/>
        <end position="16"/>
    </location>
</feature>
<dbReference type="InterPro" id="IPR018392">
    <property type="entry name" value="LysM"/>
</dbReference>
<feature type="compositionally biased region" description="Low complexity" evidence="1">
    <location>
        <begin position="370"/>
        <end position="389"/>
    </location>
</feature>
<dbReference type="PANTHER" id="PTHR20932:SF8">
    <property type="entry name" value="LD22649P"/>
    <property type="match status" value="1"/>
</dbReference>
<evidence type="ECO:0000259" key="2">
    <source>
        <dbReference type="PROSITE" id="PS51782"/>
    </source>
</evidence>
<feature type="region of interest" description="Disordered" evidence="1">
    <location>
        <begin position="368"/>
        <end position="448"/>
    </location>
</feature>
<feature type="compositionally biased region" description="Low complexity" evidence="1">
    <location>
        <begin position="66"/>
        <end position="79"/>
    </location>
</feature>
<dbReference type="OrthoDB" id="2192830at2759"/>
<dbReference type="Gene3D" id="3.10.350.10">
    <property type="entry name" value="LysM domain"/>
    <property type="match status" value="1"/>
</dbReference>
<dbReference type="CDD" id="cd00118">
    <property type="entry name" value="LysM"/>
    <property type="match status" value="1"/>
</dbReference>
<reference evidence="3" key="1">
    <citation type="journal article" date="2020" name="Stud. Mycol.">
        <title>101 Dothideomycetes genomes: a test case for predicting lifestyles and emergence of pathogens.</title>
        <authorList>
            <person name="Haridas S."/>
            <person name="Albert R."/>
            <person name="Binder M."/>
            <person name="Bloem J."/>
            <person name="Labutti K."/>
            <person name="Salamov A."/>
            <person name="Andreopoulos B."/>
            <person name="Baker S."/>
            <person name="Barry K."/>
            <person name="Bills G."/>
            <person name="Bluhm B."/>
            <person name="Cannon C."/>
            <person name="Castanera R."/>
            <person name="Culley D."/>
            <person name="Daum C."/>
            <person name="Ezra D."/>
            <person name="Gonzalez J."/>
            <person name="Henrissat B."/>
            <person name="Kuo A."/>
            <person name="Liang C."/>
            <person name="Lipzen A."/>
            <person name="Lutzoni F."/>
            <person name="Magnuson J."/>
            <person name="Mondo S."/>
            <person name="Nolan M."/>
            <person name="Ohm R."/>
            <person name="Pangilinan J."/>
            <person name="Park H.-J."/>
            <person name="Ramirez L."/>
            <person name="Alfaro M."/>
            <person name="Sun H."/>
            <person name="Tritt A."/>
            <person name="Yoshinaga Y."/>
            <person name="Zwiers L.-H."/>
            <person name="Turgeon B."/>
            <person name="Goodwin S."/>
            <person name="Spatafora J."/>
            <person name="Crous P."/>
            <person name="Grigoriev I."/>
        </authorList>
    </citation>
    <scope>NUCLEOTIDE SEQUENCE</scope>
    <source>
        <strain evidence="3">CBS 121739</strain>
    </source>
</reference>
<protein>
    <recommendedName>
        <fullName evidence="2">LysM domain-containing protein</fullName>
    </recommendedName>
</protein>
<sequence>MSSLNAPNTTSSSSLRPRNRRLISGLEEQEPAKADVSGNFLKTSPFASPFGSRSTSPLPKTGLTRTPSSQQTTQPSAPSERALSFGRNGDALSSISGFWGNSWSSIQGLASNVLGNDSDTPVRRGKLSTFDQPKRASSSVPPSKWGVSTAQAQDIGVGTKEERENMVRAMKRRDLLSANGHMYQDTVGRFKRRNSDERMSSSAPPGEGEDRDALVYVHHVKPSDTLAGLTIKYNCAAAVLQKANRMWPNDSVQVRKKIVLPVDACGVKGRRCTGPEDKDEDLLGHDEESKTIKDTNDNGWLSGTNSSTRRRTDTIISNPTASTASNRSDSEPPWIHDSWVMLPHDEEPIEIARLPRRTLGFFPPARRKSLTLSDSDTPSPSLDLPRSLDATATSPQRSTQDASSVTSSPPPIRPIRTRKHSISQGFSLQGPGGVGTLGKNIRAPGPGEDAFNKFVAQHLPSLQPPPGQEHSIPWAPSMLEQAGEGSGPVGYSAVSRQGGFDFEQVGGAIETWMRKTAAKVSASINEQANTNSRRFAPVPGLAAEGGGLGDLIELRDDAFEIGDDEEDILRGRPSTIETTISTDTSSARPDLPTTMKQRESRAGGSKGGKGD</sequence>
<dbReference type="RefSeq" id="XP_033605688.1">
    <property type="nucleotide sequence ID" value="XM_033743127.1"/>
</dbReference>
<feature type="region of interest" description="Disordered" evidence="1">
    <location>
        <begin position="1"/>
        <end position="87"/>
    </location>
</feature>
<proteinExistence type="predicted"/>
<feature type="region of interest" description="Disordered" evidence="1">
    <location>
        <begin position="270"/>
        <end position="333"/>
    </location>
</feature>
<dbReference type="PANTHER" id="PTHR20932">
    <property type="entry name" value="LYSM AND PUTATIVE PEPTIDOGLYCAN-BINDING DOMAIN-CONTAINING PROTEIN"/>
    <property type="match status" value="1"/>
</dbReference>
<feature type="compositionally biased region" description="Polar residues" evidence="1">
    <location>
        <begin position="129"/>
        <end position="152"/>
    </location>
</feature>
<feature type="compositionally biased region" description="Basic and acidic residues" evidence="1">
    <location>
        <begin position="273"/>
        <end position="296"/>
    </location>
</feature>
<gene>
    <name evidence="3" type="ORF">EJ05DRAFT_472151</name>
</gene>
<feature type="compositionally biased region" description="Polar residues" evidence="1">
    <location>
        <begin position="297"/>
        <end position="307"/>
    </location>
</feature>
<keyword evidence="4" id="KW-1185">Reference proteome</keyword>
<feature type="compositionally biased region" description="Low complexity" evidence="1">
    <location>
        <begin position="574"/>
        <end position="586"/>
    </location>
</feature>
<feature type="compositionally biased region" description="Polar residues" evidence="1">
    <location>
        <begin position="314"/>
        <end position="327"/>
    </location>
</feature>
<feature type="compositionally biased region" description="Polar residues" evidence="1">
    <location>
        <begin position="40"/>
        <end position="58"/>
    </location>
</feature>
<feature type="region of interest" description="Disordered" evidence="1">
    <location>
        <begin position="569"/>
        <end position="611"/>
    </location>
</feature>
<organism evidence="3 4">
    <name type="scientific">Pseudovirgaria hyperparasitica</name>
    <dbReference type="NCBI Taxonomy" id="470096"/>
    <lineage>
        <taxon>Eukaryota</taxon>
        <taxon>Fungi</taxon>
        <taxon>Dikarya</taxon>
        <taxon>Ascomycota</taxon>
        <taxon>Pezizomycotina</taxon>
        <taxon>Dothideomycetes</taxon>
        <taxon>Dothideomycetes incertae sedis</taxon>
        <taxon>Acrospermales</taxon>
        <taxon>Acrospermaceae</taxon>
        <taxon>Pseudovirgaria</taxon>
    </lineage>
</organism>
<dbReference type="Proteomes" id="UP000799437">
    <property type="component" value="Unassembled WGS sequence"/>
</dbReference>
<dbReference type="GeneID" id="54484181"/>
<accession>A0A6A6WM05</accession>
<evidence type="ECO:0000313" key="3">
    <source>
        <dbReference type="EMBL" id="KAF2763237.1"/>
    </source>
</evidence>
<dbReference type="EMBL" id="ML996565">
    <property type="protein sequence ID" value="KAF2763237.1"/>
    <property type="molecule type" value="Genomic_DNA"/>
</dbReference>
<dbReference type="AlphaFoldDB" id="A0A6A6WM05"/>
<dbReference type="InterPro" id="IPR045030">
    <property type="entry name" value="LYSM1-4"/>
</dbReference>
<feature type="region of interest" description="Disordered" evidence="1">
    <location>
        <begin position="191"/>
        <end position="210"/>
    </location>
</feature>
<feature type="compositionally biased region" description="Polar residues" evidence="1">
    <location>
        <begin position="390"/>
        <end position="402"/>
    </location>
</feature>
<evidence type="ECO:0000256" key="1">
    <source>
        <dbReference type="SAM" id="MobiDB-lite"/>
    </source>
</evidence>
<feature type="region of interest" description="Disordered" evidence="1">
    <location>
        <begin position="115"/>
        <end position="160"/>
    </location>
</feature>
<dbReference type="PROSITE" id="PS51782">
    <property type="entry name" value="LYSM"/>
    <property type="match status" value="1"/>
</dbReference>
<dbReference type="Pfam" id="PF01476">
    <property type="entry name" value="LysM"/>
    <property type="match status" value="1"/>
</dbReference>
<evidence type="ECO:0000313" key="4">
    <source>
        <dbReference type="Proteomes" id="UP000799437"/>
    </source>
</evidence>
<name>A0A6A6WM05_9PEZI</name>